<dbReference type="VEuPathDB" id="FungiDB:BO82DRAFT_349433"/>
<reference evidence="2 3" key="1">
    <citation type="submission" date="2016-12" db="EMBL/GenBank/DDBJ databases">
        <title>The genomes of Aspergillus section Nigri reveals drivers in fungal speciation.</title>
        <authorList>
            <consortium name="DOE Joint Genome Institute"/>
            <person name="Vesth T.C."/>
            <person name="Nybo J."/>
            <person name="Theobald S."/>
            <person name="Brandl J."/>
            <person name="Frisvad J.C."/>
            <person name="Nielsen K.F."/>
            <person name="Lyhne E.K."/>
            <person name="Kogle M.E."/>
            <person name="Kuo A."/>
            <person name="Riley R."/>
            <person name="Clum A."/>
            <person name="Nolan M."/>
            <person name="Lipzen A."/>
            <person name="Salamov A."/>
            <person name="Henrissat B."/>
            <person name="Wiebenga A."/>
            <person name="De Vries R.P."/>
            <person name="Grigoriev I.V."/>
            <person name="Mortensen U.H."/>
            <person name="Andersen M.R."/>
            <person name="Baker S.E."/>
        </authorList>
    </citation>
    <scope>NUCLEOTIDE SEQUENCE [LARGE SCALE GENOMIC DNA]</scope>
    <source>
        <strain evidence="2 3">CBS 121591</strain>
    </source>
</reference>
<name>A0A319CA46_9EURO</name>
<proteinExistence type="predicted"/>
<feature type="compositionally biased region" description="Polar residues" evidence="1">
    <location>
        <begin position="315"/>
        <end position="325"/>
    </location>
</feature>
<accession>A0A319CA46</accession>
<gene>
    <name evidence="2" type="ORF">BO82DRAFT_349433</name>
</gene>
<dbReference type="GeneID" id="37136620"/>
<dbReference type="OrthoDB" id="4428838at2759"/>
<dbReference type="AlphaFoldDB" id="A0A319CA46"/>
<evidence type="ECO:0000256" key="1">
    <source>
        <dbReference type="SAM" id="MobiDB-lite"/>
    </source>
</evidence>
<evidence type="ECO:0000313" key="2">
    <source>
        <dbReference type="EMBL" id="PYH75353.1"/>
    </source>
</evidence>
<protein>
    <submittedName>
        <fullName evidence="2">Uncharacterized protein</fullName>
    </submittedName>
</protein>
<dbReference type="RefSeq" id="XP_025485553.1">
    <property type="nucleotide sequence ID" value="XM_025633879.1"/>
</dbReference>
<dbReference type="Proteomes" id="UP000248340">
    <property type="component" value="Unassembled WGS sequence"/>
</dbReference>
<feature type="region of interest" description="Disordered" evidence="1">
    <location>
        <begin position="300"/>
        <end position="325"/>
    </location>
</feature>
<keyword evidence="3" id="KW-1185">Reference proteome</keyword>
<organism evidence="2 3">
    <name type="scientific">Aspergillus uvarum CBS 121591</name>
    <dbReference type="NCBI Taxonomy" id="1448315"/>
    <lineage>
        <taxon>Eukaryota</taxon>
        <taxon>Fungi</taxon>
        <taxon>Dikarya</taxon>
        <taxon>Ascomycota</taxon>
        <taxon>Pezizomycotina</taxon>
        <taxon>Eurotiomycetes</taxon>
        <taxon>Eurotiomycetidae</taxon>
        <taxon>Eurotiales</taxon>
        <taxon>Aspergillaceae</taxon>
        <taxon>Aspergillus</taxon>
        <taxon>Aspergillus subgen. Circumdati</taxon>
    </lineage>
</organism>
<sequence length="445" mass="50237">MAGNEESSNKVKQAISCNISELVALTRAAGDDAVSDYLKQISESDNQLLSLHRALVKRLRRRSKPYTSISERQTWFSNFVSRKGERLSVDEAEALASLTKNWALVDIECLKACAEIWTTCPQLFCDGVAPDKDIIRRCYHDLERMEDLDATRRKVLLVTLSRQVYKRQNQLISSPKARKRCRKTQSDHDSRHSTLLKSALVDICSQLWDDPKKDQDRRRKRLSRYSLFGWKWDRLTHSELILSLTHVAAKRFEFHKWTYIKTEALNAYTKTLPQFAIRETLQKAWVAILNYYEGDTALHQAARPSPRETEEPQVNIDSAQSPDYRNSPSLGFDLAFMEDVFASDEPYLYLPKRPGEGDRVDVTGDCFRPTMSIDDIIASCDPWFSLHGAGGSTNGPLLTSAETQNIGSTYTNGHIGYPSAVSELGTSTNPTNATLGLSIEATSEA</sequence>
<evidence type="ECO:0000313" key="3">
    <source>
        <dbReference type="Proteomes" id="UP000248340"/>
    </source>
</evidence>
<dbReference type="EMBL" id="KZ821813">
    <property type="protein sequence ID" value="PYH75353.1"/>
    <property type="molecule type" value="Genomic_DNA"/>
</dbReference>